<comment type="caution">
    <text evidence="7">The sequence shown here is derived from an EMBL/GenBank/DDBJ whole genome shotgun (WGS) entry which is preliminary data.</text>
</comment>
<keyword evidence="3" id="KW-0998">Cell outer membrane</keyword>
<dbReference type="Pfam" id="PF07676">
    <property type="entry name" value="PD40"/>
    <property type="match status" value="4"/>
</dbReference>
<dbReference type="GO" id="GO:0009279">
    <property type="term" value="C:cell outer membrane"/>
    <property type="evidence" value="ECO:0007669"/>
    <property type="project" value="UniProtKB-SubCell"/>
</dbReference>
<reference evidence="7 8" key="1">
    <citation type="submission" date="2020-07" db="EMBL/GenBank/DDBJ databases">
        <title>Bacterium isolated from marine sediment.</title>
        <authorList>
            <person name="Shang D."/>
            <person name="Du Z.-J."/>
        </authorList>
    </citation>
    <scope>NUCLEOTIDE SEQUENCE [LARGE SCALE GENOMIC DNA]</scope>
    <source>
        <strain evidence="7 8">S7007</strain>
    </source>
</reference>
<gene>
    <name evidence="7" type="ORF">H3Z83_00015</name>
</gene>
<evidence type="ECO:0000259" key="6">
    <source>
        <dbReference type="PROSITE" id="PS51123"/>
    </source>
</evidence>
<dbReference type="Proteomes" id="UP000563906">
    <property type="component" value="Unassembled WGS sequence"/>
</dbReference>
<evidence type="ECO:0000256" key="1">
    <source>
        <dbReference type="ARBA" id="ARBA00004442"/>
    </source>
</evidence>
<name>A0A839AMA9_9FLAO</name>
<dbReference type="Gene3D" id="1.25.40.10">
    <property type="entry name" value="Tetratricopeptide repeat domain"/>
    <property type="match status" value="1"/>
</dbReference>
<dbReference type="PANTHER" id="PTHR30329:SF21">
    <property type="entry name" value="LIPOPROTEIN YIAD-RELATED"/>
    <property type="match status" value="1"/>
</dbReference>
<evidence type="ECO:0000256" key="3">
    <source>
        <dbReference type="ARBA" id="ARBA00023237"/>
    </source>
</evidence>
<keyword evidence="8" id="KW-1185">Reference proteome</keyword>
<dbReference type="RefSeq" id="WP_182123432.1">
    <property type="nucleotide sequence ID" value="NZ_JACGLS010000001.1"/>
</dbReference>
<dbReference type="PRINTS" id="PR01021">
    <property type="entry name" value="OMPADOMAIN"/>
</dbReference>
<keyword evidence="5" id="KW-0732">Signal</keyword>
<dbReference type="InterPro" id="IPR050330">
    <property type="entry name" value="Bact_OuterMem_StrucFunc"/>
</dbReference>
<dbReference type="AlphaFoldDB" id="A0A839AMA9"/>
<keyword evidence="2 4" id="KW-0472">Membrane</keyword>
<dbReference type="Pfam" id="PF00691">
    <property type="entry name" value="OmpA"/>
    <property type="match status" value="1"/>
</dbReference>
<evidence type="ECO:0000256" key="5">
    <source>
        <dbReference type="SAM" id="SignalP"/>
    </source>
</evidence>
<dbReference type="InterPro" id="IPR011042">
    <property type="entry name" value="6-blade_b-propeller_TolB-like"/>
</dbReference>
<accession>A0A839AMA9</accession>
<dbReference type="InterPro" id="IPR006665">
    <property type="entry name" value="OmpA-like"/>
</dbReference>
<dbReference type="SUPFAM" id="SSF103088">
    <property type="entry name" value="OmpA-like"/>
    <property type="match status" value="1"/>
</dbReference>
<evidence type="ECO:0000256" key="4">
    <source>
        <dbReference type="PROSITE-ProRule" id="PRU00473"/>
    </source>
</evidence>
<dbReference type="EMBL" id="JACGLS010000001">
    <property type="protein sequence ID" value="MBA6154911.1"/>
    <property type="molecule type" value="Genomic_DNA"/>
</dbReference>
<dbReference type="InterPro" id="IPR011659">
    <property type="entry name" value="WD40"/>
</dbReference>
<organism evidence="7 8">
    <name type="scientific">Tenacibaculum pelagium</name>
    <dbReference type="NCBI Taxonomy" id="2759527"/>
    <lineage>
        <taxon>Bacteria</taxon>
        <taxon>Pseudomonadati</taxon>
        <taxon>Bacteroidota</taxon>
        <taxon>Flavobacteriia</taxon>
        <taxon>Flavobacteriales</taxon>
        <taxon>Flavobacteriaceae</taxon>
        <taxon>Tenacibaculum</taxon>
    </lineage>
</organism>
<dbReference type="InterPro" id="IPR036737">
    <property type="entry name" value="OmpA-like_sf"/>
</dbReference>
<comment type="subcellular location">
    <subcellularLocation>
        <location evidence="1">Cell outer membrane</location>
    </subcellularLocation>
</comment>
<evidence type="ECO:0000256" key="2">
    <source>
        <dbReference type="ARBA" id="ARBA00023136"/>
    </source>
</evidence>
<dbReference type="InterPro" id="IPR011990">
    <property type="entry name" value="TPR-like_helical_dom_sf"/>
</dbReference>
<dbReference type="CDD" id="cd07185">
    <property type="entry name" value="OmpA_C-like"/>
    <property type="match status" value="1"/>
</dbReference>
<dbReference type="InterPro" id="IPR006664">
    <property type="entry name" value="OMP_bac"/>
</dbReference>
<dbReference type="Gene3D" id="2.120.10.30">
    <property type="entry name" value="TolB, C-terminal domain"/>
    <property type="match status" value="1"/>
</dbReference>
<dbReference type="Gene3D" id="3.30.1330.60">
    <property type="entry name" value="OmpA-like domain"/>
    <property type="match status" value="1"/>
</dbReference>
<feature type="chain" id="PRO_5032322368" evidence="5">
    <location>
        <begin position="25"/>
        <end position="631"/>
    </location>
</feature>
<dbReference type="SUPFAM" id="SSF48452">
    <property type="entry name" value="TPR-like"/>
    <property type="match status" value="1"/>
</dbReference>
<feature type="signal peptide" evidence="5">
    <location>
        <begin position="1"/>
        <end position="24"/>
    </location>
</feature>
<evidence type="ECO:0000313" key="7">
    <source>
        <dbReference type="EMBL" id="MBA6154911.1"/>
    </source>
</evidence>
<proteinExistence type="predicted"/>
<dbReference type="PROSITE" id="PS51123">
    <property type="entry name" value="OMPA_2"/>
    <property type="match status" value="1"/>
</dbReference>
<sequence>MKTRITFLVLLFLSLSIFSQRKLADKFYKEYAYIKAAEFYKKAIKIEGDNGVDLFAKLADCYYNNSNSEQAVYWYTLADHRKVGLDNERIYRLAQSLRSVGEYEKAETWLKKLPDADLKLRNVDYTKLKELNRDSIRIANLNINTENSDFGPYVHNGKFYFASAKNKNGEVYEWNHEPYLDLYQAKIKEDGTEKSIEDIVPVISTKVNTGFHESSIAITKDGKTMYFTRNNLDDKNKLDHNKEGTAHLKIFKATFLENGTWNDLEELPFNSELYSNGHPALSPDEKTLYFVSDRSDGFGQTDIYKVAILEDGSYGTPKNLGANINTKGKEMFPFVANDNTLYFSSDGYQNLGLLDIYKSDILNNASSSEVKNIGAPFNSGYDDFAFFINNDNKTGYFSSNRPEGKGRDDIYSFSTHECLQYITGKTFDKRTQESLPETLVELIDVNGKVIERFVTAEDATYRFERKCKKNKYTLRGTKLDYKDDLGSVETTEERDAEIKQDLYLTPLIVGKEIVINPIFFDFNKWNIRPDAAYELEFVVKVLKNHPDMIIKIEAHTDSRGTARYNERLSDRRAKSTRDYILSRGLDASRIQSAIGYGEKQLVNKCKDRVKCTEEEHQENRRSKFIILNDYN</sequence>
<protein>
    <submittedName>
        <fullName evidence="7">PD40 domain-containing protein</fullName>
    </submittedName>
</protein>
<evidence type="ECO:0000313" key="8">
    <source>
        <dbReference type="Proteomes" id="UP000563906"/>
    </source>
</evidence>
<dbReference type="PANTHER" id="PTHR30329">
    <property type="entry name" value="STATOR ELEMENT OF FLAGELLAR MOTOR COMPLEX"/>
    <property type="match status" value="1"/>
</dbReference>
<dbReference type="SUPFAM" id="SSF82171">
    <property type="entry name" value="DPP6 N-terminal domain-like"/>
    <property type="match status" value="1"/>
</dbReference>
<feature type="domain" description="OmpA-like" evidence="6">
    <location>
        <begin position="509"/>
        <end position="630"/>
    </location>
</feature>